<dbReference type="GO" id="GO:0009380">
    <property type="term" value="C:excinuclease repair complex"/>
    <property type="evidence" value="ECO:0007669"/>
    <property type="project" value="InterPro"/>
</dbReference>
<comment type="similarity">
    <text evidence="6">Belongs to the UvrC family.</text>
</comment>
<dbReference type="InterPro" id="IPR004791">
    <property type="entry name" value="UvrC"/>
</dbReference>
<dbReference type="InterPro" id="IPR000305">
    <property type="entry name" value="GIY-YIG_endonuc"/>
</dbReference>
<evidence type="ECO:0000259" key="7">
    <source>
        <dbReference type="PROSITE" id="PS50151"/>
    </source>
</evidence>
<dbReference type="Pfam" id="PF14520">
    <property type="entry name" value="HHH_5"/>
    <property type="match status" value="1"/>
</dbReference>
<gene>
    <name evidence="6" type="primary">uvrC</name>
    <name evidence="10" type="ORF">A3G31_08330</name>
</gene>
<evidence type="ECO:0000256" key="2">
    <source>
        <dbReference type="ARBA" id="ARBA00022763"/>
    </source>
</evidence>
<dbReference type="EMBL" id="MGDI01000025">
    <property type="protein sequence ID" value="OGL53493.1"/>
    <property type="molecule type" value="Genomic_DNA"/>
</dbReference>
<accession>A0A1F7SI97</accession>
<protein>
    <recommendedName>
        <fullName evidence="6">UvrABC system protein C</fullName>
        <shortName evidence="6">Protein UvrC</shortName>
    </recommendedName>
    <alternativeName>
        <fullName evidence="6">Excinuclease ABC subunit C</fullName>
    </alternativeName>
</protein>
<dbReference type="GO" id="GO:0006289">
    <property type="term" value="P:nucleotide-excision repair"/>
    <property type="evidence" value="ECO:0007669"/>
    <property type="project" value="UniProtKB-UniRule"/>
</dbReference>
<dbReference type="Gene3D" id="1.10.150.20">
    <property type="entry name" value="5' to 3' exonuclease, C-terminal subdomain"/>
    <property type="match status" value="1"/>
</dbReference>
<dbReference type="GO" id="GO:0005737">
    <property type="term" value="C:cytoplasm"/>
    <property type="evidence" value="ECO:0007669"/>
    <property type="project" value="UniProtKB-SubCell"/>
</dbReference>
<keyword evidence="2 6" id="KW-0227">DNA damage</keyword>
<feature type="domain" description="UvrC family homology region profile" evidence="9">
    <location>
        <begin position="253"/>
        <end position="476"/>
    </location>
</feature>
<comment type="subcellular location">
    <subcellularLocation>
        <location evidence="6">Cytoplasm</location>
    </subcellularLocation>
</comment>
<name>A0A1F7SI97_9BACT</name>
<dbReference type="InterPro" id="IPR035901">
    <property type="entry name" value="GIY-YIG_endonuc_sf"/>
</dbReference>
<dbReference type="NCBIfam" id="NF001824">
    <property type="entry name" value="PRK00558.1-5"/>
    <property type="match status" value="1"/>
</dbReference>
<dbReference type="Gene3D" id="3.30.420.340">
    <property type="entry name" value="UvrC, RNAse H endonuclease domain"/>
    <property type="match status" value="1"/>
</dbReference>
<dbReference type="Gene3D" id="3.40.1440.10">
    <property type="entry name" value="GIY-YIG endonuclease"/>
    <property type="match status" value="1"/>
</dbReference>
<dbReference type="Pfam" id="PF08459">
    <property type="entry name" value="UvrC_RNaseH_dom"/>
    <property type="match status" value="1"/>
</dbReference>
<evidence type="ECO:0000256" key="1">
    <source>
        <dbReference type="ARBA" id="ARBA00022490"/>
    </source>
</evidence>
<dbReference type="GO" id="GO:0009432">
    <property type="term" value="P:SOS response"/>
    <property type="evidence" value="ECO:0007669"/>
    <property type="project" value="UniProtKB-UniRule"/>
</dbReference>
<dbReference type="STRING" id="1817883.A3G31_08330"/>
<reference evidence="10 11" key="1">
    <citation type="journal article" date="2016" name="Nat. Commun.">
        <title>Thousands of microbial genomes shed light on interconnected biogeochemical processes in an aquifer system.</title>
        <authorList>
            <person name="Anantharaman K."/>
            <person name="Brown C.T."/>
            <person name="Hug L.A."/>
            <person name="Sharon I."/>
            <person name="Castelle C.J."/>
            <person name="Probst A.J."/>
            <person name="Thomas B.C."/>
            <person name="Singh A."/>
            <person name="Wilkins M.J."/>
            <person name="Karaoz U."/>
            <person name="Brodie E.L."/>
            <person name="Williams K.H."/>
            <person name="Hubbard S.S."/>
            <person name="Banfield J.F."/>
        </authorList>
    </citation>
    <scope>NUCLEOTIDE SEQUENCE [LARGE SCALE GENOMIC DNA]</scope>
</reference>
<evidence type="ECO:0000313" key="10">
    <source>
        <dbReference type="EMBL" id="OGL53493.1"/>
    </source>
</evidence>
<keyword evidence="5 6" id="KW-0234">DNA repair</keyword>
<evidence type="ECO:0000256" key="6">
    <source>
        <dbReference type="HAMAP-Rule" id="MF_00203"/>
    </source>
</evidence>
<comment type="function">
    <text evidence="6">The UvrABC repair system catalyzes the recognition and processing of DNA lesions. UvrC both incises the 5' and 3' sides of the lesion. The N-terminal half is responsible for the 3' incision and the C-terminal half is responsible for the 5' incision.</text>
</comment>
<evidence type="ECO:0000256" key="5">
    <source>
        <dbReference type="ARBA" id="ARBA00023204"/>
    </source>
</evidence>
<dbReference type="NCBIfam" id="TIGR00194">
    <property type="entry name" value="uvrC"/>
    <property type="match status" value="1"/>
</dbReference>
<evidence type="ECO:0000259" key="9">
    <source>
        <dbReference type="PROSITE" id="PS50165"/>
    </source>
</evidence>
<dbReference type="PROSITE" id="PS50165">
    <property type="entry name" value="UVRC"/>
    <property type="match status" value="1"/>
</dbReference>
<sequence length="616" mass="70996">MEIEKKVKIAPDTPGVYLLRDKNGNIIYIGKAKSLSKRVKSYFTQRDGKPLKTHALLKKIEDIQYITTHNELEALLLENNLIKQHKPIYNIRLKDDKTYPYLKLTVKEKFPRLVITRKIKKDGSLFFGPFAPVWEVKDNLKTLSKIFQVCTCKKPIKEKSSRPCLNYQIGLCSAPCSGFISTDKYMDFVGKLKSFLEGRVEEVLKYFRSEMEISADSLMFEVASRYRDAINSIQRMVQKQKVIGLGGKDKDAVGWKIANNRIAFCVLKIRDGRLVGHVEYSFESIAYIDDIDACESFLRRYYERETSIPEEILVSRDIRDKEVIQNWIKDKKTAGVKIINPKTGKRFELIKMAQENAAVALKQYEDKSADTMNKLEKMKDILRLEKIPQRIEGIDISNISGKMGVGSVVVWEEGKLIKDNYRKFKIKTISAQNDYQMISEVVTRRYKRLLEEKKPLPELVLIDGGKGQLNIAIKAFNELGIDGVNIISIAKGKSILKRTGREGLREYSQEEVYTPSSDTPLKFKKDSPVLHVLQSIRDEAHRFAIRYHKTLREKKLRYSVLDEIPGIGKKIKKELLKYFGSVEKIRKSSVDELCKIKYIKSKTAIQIMDYLETGQN</sequence>
<dbReference type="InterPro" id="IPR010994">
    <property type="entry name" value="RuvA_2-like"/>
</dbReference>
<dbReference type="HAMAP" id="MF_00203">
    <property type="entry name" value="UvrC"/>
    <property type="match status" value="1"/>
</dbReference>
<organism evidence="10 11">
    <name type="scientific">Candidatus Schekmanbacteria bacterium RIFCSPLOWO2_12_FULL_38_15</name>
    <dbReference type="NCBI Taxonomy" id="1817883"/>
    <lineage>
        <taxon>Bacteria</taxon>
        <taxon>Candidatus Schekmaniibacteriota</taxon>
    </lineage>
</organism>
<dbReference type="Pfam" id="PF01541">
    <property type="entry name" value="GIY-YIG"/>
    <property type="match status" value="1"/>
</dbReference>
<dbReference type="Pfam" id="PF22920">
    <property type="entry name" value="UvrC_RNaseH"/>
    <property type="match status" value="1"/>
</dbReference>
<keyword evidence="4 6" id="KW-0267">Excision nuclease</keyword>
<evidence type="ECO:0000256" key="4">
    <source>
        <dbReference type="ARBA" id="ARBA00022881"/>
    </source>
</evidence>
<dbReference type="PANTHER" id="PTHR30562:SF1">
    <property type="entry name" value="UVRABC SYSTEM PROTEIN C"/>
    <property type="match status" value="1"/>
</dbReference>
<dbReference type="InterPro" id="IPR001162">
    <property type="entry name" value="UvrC_RNase_H_dom"/>
</dbReference>
<dbReference type="AlphaFoldDB" id="A0A1F7SI97"/>
<dbReference type="FunFam" id="3.40.1440.10:FF:000001">
    <property type="entry name" value="UvrABC system protein C"/>
    <property type="match status" value="1"/>
</dbReference>
<feature type="domain" description="UVR" evidence="7">
    <location>
        <begin position="201"/>
        <end position="236"/>
    </location>
</feature>
<dbReference type="PANTHER" id="PTHR30562">
    <property type="entry name" value="UVRC/OXIDOREDUCTASE"/>
    <property type="match status" value="1"/>
</dbReference>
<comment type="subunit">
    <text evidence="6">Interacts with UvrB in an incision complex.</text>
</comment>
<comment type="caution">
    <text evidence="10">The sequence shown here is derived from an EMBL/GenBank/DDBJ whole genome shotgun (WGS) entry which is preliminary data.</text>
</comment>
<dbReference type="InterPro" id="IPR001943">
    <property type="entry name" value="UVR_dom"/>
</dbReference>
<dbReference type="SMART" id="SM00278">
    <property type="entry name" value="HhH1"/>
    <property type="match status" value="2"/>
</dbReference>
<dbReference type="InterPro" id="IPR050066">
    <property type="entry name" value="UvrABC_protein_C"/>
</dbReference>
<dbReference type="SMART" id="SM00465">
    <property type="entry name" value="GIYc"/>
    <property type="match status" value="1"/>
</dbReference>
<dbReference type="CDD" id="cd10434">
    <property type="entry name" value="GIY-YIG_UvrC_Cho"/>
    <property type="match status" value="1"/>
</dbReference>
<keyword evidence="3 6" id="KW-0228">DNA excision</keyword>
<dbReference type="SUPFAM" id="SSF82771">
    <property type="entry name" value="GIY-YIG endonuclease"/>
    <property type="match status" value="1"/>
</dbReference>
<dbReference type="InterPro" id="IPR003583">
    <property type="entry name" value="Hlx-hairpin-Hlx_DNA-bd_motif"/>
</dbReference>
<evidence type="ECO:0000256" key="3">
    <source>
        <dbReference type="ARBA" id="ARBA00022769"/>
    </source>
</evidence>
<proteinExistence type="inferred from homology"/>
<evidence type="ECO:0000313" key="11">
    <source>
        <dbReference type="Proteomes" id="UP000178082"/>
    </source>
</evidence>
<dbReference type="PROSITE" id="PS50151">
    <property type="entry name" value="UVR"/>
    <property type="match status" value="1"/>
</dbReference>
<dbReference type="SUPFAM" id="SSF47781">
    <property type="entry name" value="RuvA domain 2-like"/>
    <property type="match status" value="1"/>
</dbReference>
<keyword evidence="6" id="KW-0742">SOS response</keyword>
<dbReference type="InterPro" id="IPR047296">
    <property type="entry name" value="GIY-YIG_UvrC_Cho"/>
</dbReference>
<dbReference type="PROSITE" id="PS50164">
    <property type="entry name" value="GIY_YIG"/>
    <property type="match status" value="1"/>
</dbReference>
<dbReference type="GO" id="GO:0003677">
    <property type="term" value="F:DNA binding"/>
    <property type="evidence" value="ECO:0007669"/>
    <property type="project" value="UniProtKB-UniRule"/>
</dbReference>
<dbReference type="SUPFAM" id="SSF46600">
    <property type="entry name" value="C-terminal UvrC-binding domain of UvrB"/>
    <property type="match status" value="1"/>
</dbReference>
<dbReference type="InterPro" id="IPR036876">
    <property type="entry name" value="UVR_dom_sf"/>
</dbReference>
<evidence type="ECO:0000259" key="8">
    <source>
        <dbReference type="PROSITE" id="PS50164"/>
    </source>
</evidence>
<keyword evidence="1 6" id="KW-0963">Cytoplasm</keyword>
<dbReference type="Proteomes" id="UP000178082">
    <property type="component" value="Unassembled WGS sequence"/>
</dbReference>
<feature type="domain" description="GIY-YIG" evidence="8">
    <location>
        <begin position="12"/>
        <end position="91"/>
    </location>
</feature>
<dbReference type="GO" id="GO:0009381">
    <property type="term" value="F:excinuclease ABC activity"/>
    <property type="evidence" value="ECO:0007669"/>
    <property type="project" value="UniProtKB-UniRule"/>
</dbReference>
<dbReference type="InterPro" id="IPR038476">
    <property type="entry name" value="UvrC_RNase_H_dom_sf"/>
</dbReference>